<accession>A0A428YUP4</accession>
<evidence type="ECO:0000313" key="2">
    <source>
        <dbReference type="Proteomes" id="UP000287547"/>
    </source>
</evidence>
<dbReference type="Proteomes" id="UP000287547">
    <property type="component" value="Unassembled WGS sequence"/>
</dbReference>
<reference evidence="1 2" key="1">
    <citation type="submission" date="2018-05" db="EMBL/GenBank/DDBJ databases">
        <title>Evolution of GPA BGCs.</title>
        <authorList>
            <person name="Waglechner N."/>
            <person name="Wright G.D."/>
        </authorList>
    </citation>
    <scope>NUCLEOTIDE SEQUENCE [LARGE SCALE GENOMIC DNA]</scope>
    <source>
        <strain evidence="1 2">A82846</strain>
    </source>
</reference>
<evidence type="ECO:0000313" key="1">
    <source>
        <dbReference type="EMBL" id="RSM73428.1"/>
    </source>
</evidence>
<dbReference type="AlphaFoldDB" id="A0A428YUP4"/>
<protein>
    <submittedName>
        <fullName evidence="1">Uncharacterized protein</fullName>
    </submittedName>
</protein>
<dbReference type="EMBL" id="QHKI01000056">
    <property type="protein sequence ID" value="RSM73428.1"/>
    <property type="molecule type" value="Genomic_DNA"/>
</dbReference>
<gene>
    <name evidence="1" type="ORF">DMH04_41185</name>
</gene>
<name>A0A428YUP4_KIBAR</name>
<dbReference type="RefSeq" id="WP_037253755.1">
    <property type="nucleotide sequence ID" value="NZ_QHKI01000056.1"/>
</dbReference>
<organism evidence="1 2">
    <name type="scientific">Kibdelosporangium aridum</name>
    <dbReference type="NCBI Taxonomy" id="2030"/>
    <lineage>
        <taxon>Bacteria</taxon>
        <taxon>Bacillati</taxon>
        <taxon>Actinomycetota</taxon>
        <taxon>Actinomycetes</taxon>
        <taxon>Pseudonocardiales</taxon>
        <taxon>Pseudonocardiaceae</taxon>
        <taxon>Kibdelosporangium</taxon>
    </lineage>
</organism>
<sequence length="76" mass="8462">MAEWASKERIYFGDHVGNAVEAWAGIVTVGKRTTLGIQFRPNPNDWPDLTLDDASITTFRGVLARFQAELLQQGGR</sequence>
<proteinExistence type="predicted"/>
<comment type="caution">
    <text evidence="1">The sequence shown here is derived from an EMBL/GenBank/DDBJ whole genome shotgun (WGS) entry which is preliminary data.</text>
</comment>